<dbReference type="SUPFAM" id="SSF53448">
    <property type="entry name" value="Nucleotide-diphospho-sugar transferases"/>
    <property type="match status" value="1"/>
</dbReference>
<dbReference type="PANTHER" id="PTHR22916:SF3">
    <property type="entry name" value="UDP-GLCNAC:BETAGAL BETA-1,3-N-ACETYLGLUCOSAMINYLTRANSFERASE-LIKE PROTEIN 1"/>
    <property type="match status" value="1"/>
</dbReference>
<evidence type="ECO:0000259" key="1">
    <source>
        <dbReference type="Pfam" id="PF00535"/>
    </source>
</evidence>
<dbReference type="EMBL" id="BMGA01000014">
    <property type="protein sequence ID" value="GGA88924.1"/>
    <property type="molecule type" value="Genomic_DNA"/>
</dbReference>
<evidence type="ECO:0000313" key="2">
    <source>
        <dbReference type="EMBL" id="GGA88924.1"/>
    </source>
</evidence>
<proteinExistence type="predicted"/>
<comment type="caution">
    <text evidence="2">The sequence shown here is derived from an EMBL/GenBank/DDBJ whole genome shotgun (WGS) entry which is preliminary data.</text>
</comment>
<protein>
    <submittedName>
        <fullName evidence="2">Glycosyl transferase</fullName>
    </submittedName>
</protein>
<feature type="domain" description="Glycosyltransferase 2-like" evidence="1">
    <location>
        <begin position="4"/>
        <end position="137"/>
    </location>
</feature>
<keyword evidence="2" id="KW-0808">Transferase</keyword>
<dbReference type="GO" id="GO:0016740">
    <property type="term" value="F:transferase activity"/>
    <property type="evidence" value="ECO:0007669"/>
    <property type="project" value="UniProtKB-KW"/>
</dbReference>
<reference evidence="3" key="1">
    <citation type="journal article" date="2019" name="Int. J. Syst. Evol. Microbiol.">
        <title>The Global Catalogue of Microorganisms (GCM) 10K type strain sequencing project: providing services to taxonomists for standard genome sequencing and annotation.</title>
        <authorList>
            <consortium name="The Broad Institute Genomics Platform"/>
            <consortium name="The Broad Institute Genome Sequencing Center for Infectious Disease"/>
            <person name="Wu L."/>
            <person name="Ma J."/>
        </authorList>
    </citation>
    <scope>NUCLEOTIDE SEQUENCE [LARGE SCALE GENOMIC DNA]</scope>
    <source>
        <strain evidence="3">CGMCC 1.12811</strain>
    </source>
</reference>
<dbReference type="CDD" id="cd00761">
    <property type="entry name" value="Glyco_tranf_GTA_type"/>
    <property type="match status" value="1"/>
</dbReference>
<dbReference type="InterPro" id="IPR001173">
    <property type="entry name" value="Glyco_trans_2-like"/>
</dbReference>
<keyword evidence="3" id="KW-1185">Reference proteome</keyword>
<accession>A0ABQ1HU19</accession>
<dbReference type="RefSeq" id="WP_188495821.1">
    <property type="nucleotide sequence ID" value="NZ_BMGA01000014.1"/>
</dbReference>
<evidence type="ECO:0000313" key="3">
    <source>
        <dbReference type="Proteomes" id="UP000658793"/>
    </source>
</evidence>
<sequence>MLAIIIPYYKITFFKETLDSLANQTDKRFKVYVGDDASLENCSVLLENYRGNFEFEYYRFENNLGKSSLTMQWQRCIALCSDEQWMMILGDDDVLGATVVEQFYNNIKEVEQRGIHVIRFASQKMDEVGTLTSKIYEHPKIERAVQFLFDKTRSSLSEYVFRKSQVLEIGFKDFPLAWYSDFLAVLEFSNFDTIYTINNSIVYVRLSELSISGSTWNKDQKIQANFEFYYYLVKNKYSHFSEMELNELYYMLNKCYINNKKQYLFFFKILKLYFLKNNNKENILFVKQIIYYTIKNRIKI</sequence>
<name>A0ABQ1HU19_9FLAO</name>
<dbReference type="Pfam" id="PF00535">
    <property type="entry name" value="Glycos_transf_2"/>
    <property type="match status" value="1"/>
</dbReference>
<dbReference type="Gene3D" id="3.90.550.10">
    <property type="entry name" value="Spore Coat Polysaccharide Biosynthesis Protein SpsA, Chain A"/>
    <property type="match status" value="1"/>
</dbReference>
<dbReference type="PANTHER" id="PTHR22916">
    <property type="entry name" value="GLYCOSYLTRANSFERASE"/>
    <property type="match status" value="1"/>
</dbReference>
<gene>
    <name evidence="2" type="ORF">GCM10008015_31820</name>
</gene>
<dbReference type="Proteomes" id="UP000658793">
    <property type="component" value="Unassembled WGS sequence"/>
</dbReference>
<dbReference type="InterPro" id="IPR029044">
    <property type="entry name" value="Nucleotide-diphossugar_trans"/>
</dbReference>
<organism evidence="2 3">
    <name type="scientific">Flavobacterium palustre</name>
    <dbReference type="NCBI Taxonomy" id="1476463"/>
    <lineage>
        <taxon>Bacteria</taxon>
        <taxon>Pseudomonadati</taxon>
        <taxon>Bacteroidota</taxon>
        <taxon>Flavobacteriia</taxon>
        <taxon>Flavobacteriales</taxon>
        <taxon>Flavobacteriaceae</taxon>
        <taxon>Flavobacterium</taxon>
    </lineage>
</organism>